<dbReference type="EMBL" id="CP021435">
    <property type="protein sequence ID" value="ATJ82465.1"/>
    <property type="molecule type" value="Genomic_DNA"/>
</dbReference>
<proteinExistence type="predicted"/>
<feature type="transmembrane region" description="Helical" evidence="1">
    <location>
        <begin position="158"/>
        <end position="177"/>
    </location>
</feature>
<gene>
    <name evidence="2" type="ORF">BEI_1478</name>
</gene>
<keyword evidence="1" id="KW-0472">Membrane</keyword>
<keyword evidence="1" id="KW-0812">Transmembrane</keyword>
<evidence type="ECO:0000313" key="3">
    <source>
        <dbReference type="Proteomes" id="UP000219993"/>
    </source>
</evidence>
<keyword evidence="3" id="KW-1185">Reference proteome</keyword>
<evidence type="ECO:0000256" key="1">
    <source>
        <dbReference type="SAM" id="Phobius"/>
    </source>
</evidence>
<dbReference type="KEGG" id="hbe:BEI_1478"/>
<evidence type="ECO:0000313" key="2">
    <source>
        <dbReference type="EMBL" id="ATJ82465.1"/>
    </source>
</evidence>
<feature type="transmembrane region" description="Helical" evidence="1">
    <location>
        <begin position="98"/>
        <end position="114"/>
    </location>
</feature>
<dbReference type="Proteomes" id="UP000219993">
    <property type="component" value="Chromosome"/>
</dbReference>
<dbReference type="OrthoDB" id="6364858at2"/>
<organism evidence="2 3">
    <name type="scientific">Halomonas beimenensis</name>
    <dbReference type="NCBI Taxonomy" id="475662"/>
    <lineage>
        <taxon>Bacteria</taxon>
        <taxon>Pseudomonadati</taxon>
        <taxon>Pseudomonadota</taxon>
        <taxon>Gammaproteobacteria</taxon>
        <taxon>Oceanospirillales</taxon>
        <taxon>Halomonadaceae</taxon>
        <taxon>Halomonas</taxon>
    </lineage>
</organism>
<protein>
    <submittedName>
        <fullName evidence="2">Uncharacterized protein</fullName>
    </submittedName>
</protein>
<feature type="transmembrane region" description="Helical" evidence="1">
    <location>
        <begin position="45"/>
        <end position="63"/>
    </location>
</feature>
<name>A0A291P6F7_9GAMM</name>
<dbReference type="AlphaFoldDB" id="A0A291P6F7"/>
<feature type="transmembrane region" description="Helical" evidence="1">
    <location>
        <begin position="69"/>
        <end position="86"/>
    </location>
</feature>
<accession>A0A291P6F7</accession>
<reference evidence="2 3" key="1">
    <citation type="journal article" date="2017" name="Sci. Rep.">
        <title>Revealing the Saline Adaptation Strategies of the Halophilic Bacterium Halomonas beimenensis through High-throughput Omics and Transposon Mutagenesis Approaches.</title>
        <authorList>
            <person name="Chen Y.H."/>
            <person name="Lin S.S."/>
            <person name="Shyu Y.T."/>
        </authorList>
    </citation>
    <scope>NUCLEOTIDE SEQUENCE [LARGE SCALE GENOMIC DNA]</scope>
    <source>
        <strain evidence="2 3">NTU-111</strain>
    </source>
</reference>
<keyword evidence="1" id="KW-1133">Transmembrane helix</keyword>
<feature type="transmembrane region" description="Helical" evidence="1">
    <location>
        <begin position="183"/>
        <end position="199"/>
    </location>
</feature>
<feature type="transmembrane region" description="Helical" evidence="1">
    <location>
        <begin position="18"/>
        <end position="38"/>
    </location>
</feature>
<sequence length="207" mass="22239">MPTQDQILSGLAMIANRWTMLAIAWHGYFALLLLGLWFRRFPDRRAMALSLTLPLLSVSALAWWQGNPFNGAVFLVGAGALAACGMRSSASCIRLGPPWARFLGLGVVLFGWVYPHFLDTASPLAYLYAAPLGLVPCPTLSAVIGVTLVANGLDSRPWVGLLGGMGLFYGLFGAVYLGVALDWVLLASALLLLGSLFAADSPRHRHR</sequence>
<dbReference type="RefSeq" id="WP_097788904.1">
    <property type="nucleotide sequence ID" value="NZ_BAAADT010000012.1"/>
</dbReference>
<feature type="transmembrane region" description="Helical" evidence="1">
    <location>
        <begin position="126"/>
        <end position="151"/>
    </location>
</feature>